<name>W2IBD5_PHYNI</name>
<dbReference type="Proteomes" id="UP000053864">
    <property type="component" value="Unassembled WGS sequence"/>
</dbReference>
<gene>
    <name evidence="2" type="ORF">L916_16284</name>
</gene>
<dbReference type="AlphaFoldDB" id="W2IBD5"/>
<dbReference type="EMBL" id="KI675211">
    <property type="protein sequence ID" value="ETL30782.1"/>
    <property type="molecule type" value="Genomic_DNA"/>
</dbReference>
<feature type="compositionally biased region" description="Low complexity" evidence="1">
    <location>
        <begin position="243"/>
        <end position="264"/>
    </location>
</feature>
<feature type="region of interest" description="Disordered" evidence="1">
    <location>
        <begin position="125"/>
        <end position="264"/>
    </location>
</feature>
<dbReference type="Pfam" id="PF16683">
    <property type="entry name" value="TGase_elicitor"/>
    <property type="match status" value="1"/>
</dbReference>
<evidence type="ECO:0000313" key="2">
    <source>
        <dbReference type="EMBL" id="ETL30782.1"/>
    </source>
</evidence>
<organism evidence="2">
    <name type="scientific">Phytophthora nicotianae</name>
    <name type="common">Potato buckeye rot agent</name>
    <name type="synonym">Phytophthora parasitica</name>
    <dbReference type="NCBI Taxonomy" id="4792"/>
    <lineage>
        <taxon>Eukaryota</taxon>
        <taxon>Sar</taxon>
        <taxon>Stramenopiles</taxon>
        <taxon>Oomycota</taxon>
        <taxon>Peronosporomycetes</taxon>
        <taxon>Peronosporales</taxon>
        <taxon>Peronosporaceae</taxon>
        <taxon>Phytophthora</taxon>
    </lineage>
</organism>
<sequence length="264" mass="27877">MSLEEAAQTFYGLEEYPWNAAAKSIVYVKSRLSWIFETYTDGGLVSSGQVDQFTTGAYYTYLLEMDDDGTIIGGEWVYKSDDDHPDFIWFPKEKPAADTVTSIGLSYADVSMLLAKSVACSDSASASGSAGSAGSSPASTTSSTAASTSGSATSSVPSTTGSTTEAPTTSTTGSSAGSNAVTPTGTPAATYASTGSSAVTTAPASSNQGGHQRNHGDDQHHGGHHTQRDNQHQGDDSDDHYRQQQQQQEGQGQRQSYQSYFHWW</sequence>
<feature type="compositionally biased region" description="Polar residues" evidence="1">
    <location>
        <begin position="183"/>
        <end position="207"/>
    </location>
</feature>
<feature type="compositionally biased region" description="Low complexity" evidence="1">
    <location>
        <begin position="125"/>
        <end position="182"/>
    </location>
</feature>
<dbReference type="VEuPathDB" id="FungiDB:PPTG_16237"/>
<feature type="compositionally biased region" description="Basic and acidic residues" evidence="1">
    <location>
        <begin position="214"/>
        <end position="242"/>
    </location>
</feature>
<dbReference type="InterPro" id="IPR032048">
    <property type="entry name" value="TGase_elicitor"/>
</dbReference>
<accession>W2IBD5</accession>
<protein>
    <submittedName>
        <fullName evidence="2">Uncharacterized protein</fullName>
    </submittedName>
</protein>
<dbReference type="GO" id="GO:0016755">
    <property type="term" value="F:aminoacyltransferase activity"/>
    <property type="evidence" value="ECO:0007669"/>
    <property type="project" value="InterPro"/>
</dbReference>
<proteinExistence type="predicted"/>
<evidence type="ECO:0000256" key="1">
    <source>
        <dbReference type="SAM" id="MobiDB-lite"/>
    </source>
</evidence>
<reference evidence="2" key="1">
    <citation type="submission" date="2013-11" db="EMBL/GenBank/DDBJ databases">
        <title>The Genome Sequence of Phytophthora parasitica CJ05E6.</title>
        <authorList>
            <consortium name="The Broad Institute Genomics Platform"/>
            <person name="Russ C."/>
            <person name="Tyler B."/>
            <person name="Panabieres F."/>
            <person name="Shan W."/>
            <person name="Tripathy S."/>
            <person name="Grunwald N."/>
            <person name="Machado M."/>
            <person name="Johnson C.S."/>
            <person name="Arredondo F."/>
            <person name="Hong C."/>
            <person name="Coffey M."/>
            <person name="Young S.K."/>
            <person name="Zeng Q."/>
            <person name="Gargeya S."/>
            <person name="Fitzgerald M."/>
            <person name="Abouelleil A."/>
            <person name="Alvarado L."/>
            <person name="Chapman S.B."/>
            <person name="Gainer-Dewar J."/>
            <person name="Goldberg J."/>
            <person name="Griggs A."/>
            <person name="Gujja S."/>
            <person name="Hansen M."/>
            <person name="Howarth C."/>
            <person name="Imamovic A."/>
            <person name="Ireland A."/>
            <person name="Larimer J."/>
            <person name="McCowan C."/>
            <person name="Murphy C."/>
            <person name="Pearson M."/>
            <person name="Poon T.W."/>
            <person name="Priest M."/>
            <person name="Roberts A."/>
            <person name="Saif S."/>
            <person name="Shea T."/>
            <person name="Sykes S."/>
            <person name="Wortman J."/>
            <person name="Nusbaum C."/>
            <person name="Birren B."/>
        </authorList>
    </citation>
    <scope>NUCLEOTIDE SEQUENCE [LARGE SCALE GENOMIC DNA]</scope>
    <source>
        <strain evidence="2">CJ05E6</strain>
    </source>
</reference>